<reference evidence="1" key="1">
    <citation type="submission" date="2021-01" db="EMBL/GenBank/DDBJ databases">
        <title>Modified the classification status of verrucomicrobia.</title>
        <authorList>
            <person name="Feng X."/>
        </authorList>
    </citation>
    <scope>NUCLEOTIDE SEQUENCE</scope>
    <source>
        <strain evidence="1">KCTC 13126</strain>
    </source>
</reference>
<protein>
    <submittedName>
        <fullName evidence="1">Acyltransferase</fullName>
    </submittedName>
</protein>
<dbReference type="PANTHER" id="PTHR23416">
    <property type="entry name" value="SIALIC ACID SYNTHASE-RELATED"/>
    <property type="match status" value="1"/>
</dbReference>
<accession>A0A934RWR9</accession>
<dbReference type="RefSeq" id="WP_200354845.1">
    <property type="nucleotide sequence ID" value="NZ_JAENIL010000010.1"/>
</dbReference>
<keyword evidence="2" id="KW-1185">Reference proteome</keyword>
<dbReference type="Pfam" id="PF00132">
    <property type="entry name" value="Hexapep"/>
    <property type="match status" value="1"/>
</dbReference>
<dbReference type="GO" id="GO:0016746">
    <property type="term" value="F:acyltransferase activity"/>
    <property type="evidence" value="ECO:0007669"/>
    <property type="project" value="UniProtKB-KW"/>
</dbReference>
<dbReference type="InterPro" id="IPR051159">
    <property type="entry name" value="Hexapeptide_acetyltransf"/>
</dbReference>
<dbReference type="InterPro" id="IPR011004">
    <property type="entry name" value="Trimer_LpxA-like_sf"/>
</dbReference>
<proteinExistence type="predicted"/>
<evidence type="ECO:0000313" key="2">
    <source>
        <dbReference type="Proteomes" id="UP000617628"/>
    </source>
</evidence>
<dbReference type="EMBL" id="JAENIL010000010">
    <property type="protein sequence ID" value="MBK1876629.1"/>
    <property type="molecule type" value="Genomic_DNA"/>
</dbReference>
<gene>
    <name evidence="1" type="ORF">JIN87_07105</name>
</gene>
<dbReference type="SUPFAM" id="SSF51161">
    <property type="entry name" value="Trimeric LpxA-like enzymes"/>
    <property type="match status" value="1"/>
</dbReference>
<keyword evidence="1" id="KW-0012">Acyltransferase</keyword>
<dbReference type="Gene3D" id="2.160.10.10">
    <property type="entry name" value="Hexapeptide repeat proteins"/>
    <property type="match status" value="1"/>
</dbReference>
<dbReference type="AlphaFoldDB" id="A0A934RWR9"/>
<sequence length="157" mass="16769">MGGQFISLKKDSFIGSDSWIAAIPGKTGKTIHRGTTINIGENVCISGHCTITAASDVTIEDQVLIARYVYISDHSHEYKLESIPIKNQGITKPSPVRIGSGSWIGQSSVICPGVTIGRNCVIAANSVVKSNIPDYHIAAGSPARVVKKIKTDEINHE</sequence>
<comment type="caution">
    <text evidence="1">The sequence shown here is derived from an EMBL/GenBank/DDBJ whole genome shotgun (WGS) entry which is preliminary data.</text>
</comment>
<dbReference type="Proteomes" id="UP000617628">
    <property type="component" value="Unassembled WGS sequence"/>
</dbReference>
<evidence type="ECO:0000313" key="1">
    <source>
        <dbReference type="EMBL" id="MBK1876629.1"/>
    </source>
</evidence>
<keyword evidence="1" id="KW-0808">Transferase</keyword>
<name>A0A934RWR9_9BACT</name>
<dbReference type="CDD" id="cd04647">
    <property type="entry name" value="LbH_MAT_like"/>
    <property type="match status" value="1"/>
</dbReference>
<dbReference type="InterPro" id="IPR001451">
    <property type="entry name" value="Hexapep"/>
</dbReference>
<organism evidence="1 2">
    <name type="scientific">Pelagicoccus mobilis</name>
    <dbReference type="NCBI Taxonomy" id="415221"/>
    <lineage>
        <taxon>Bacteria</taxon>
        <taxon>Pseudomonadati</taxon>
        <taxon>Verrucomicrobiota</taxon>
        <taxon>Opitutia</taxon>
        <taxon>Puniceicoccales</taxon>
        <taxon>Pelagicoccaceae</taxon>
        <taxon>Pelagicoccus</taxon>
    </lineage>
</organism>